<gene>
    <name evidence="2" type="ORF">DAPPUDRAFT_104306</name>
</gene>
<feature type="transmembrane region" description="Helical" evidence="1">
    <location>
        <begin position="201"/>
        <end position="224"/>
    </location>
</feature>
<dbReference type="InParanoid" id="E9GLV7"/>
<sequence>MAIVALSEEQADLLLDIREDTELELNSAVQNCNNNNSNKPVEGKGGKFKLRSVLCTHQFARLFPSRHRCFLHVTSFVHILLALALLITIPKYVQISSGVGGDNFSSLFFVLAITATALVILMGLRKFWDPSFSIFSRLEIRNILRDALIFTISLLGISYCCEVDRVPCHLQDGLFFLCIPVSIVYMSIKKKKENVTKNTKLIGMLAGFMSLVFMGTVPMLAYRFSCRGQDMSIDENENTELEGSVWILAYVMFIGFFSCCMCDFWSCIQDHEDSSRRSFEWTSWFHLFAFVALICLFWTNILPTIGMADGIDDFASKLSSVWNCHFTSNCLTVSKLGFLVSALWLLFLYMSNLLVYRFQSNPVYVICNACLAIPLLSVFYSLFMFDQTSGIQVKISLSLGCLITM</sequence>
<feature type="transmembrane region" description="Helical" evidence="1">
    <location>
        <begin position="104"/>
        <end position="122"/>
    </location>
</feature>
<name>E9GLV7_DAPPU</name>
<accession>E9GLV7</accession>
<proteinExistence type="predicted"/>
<keyword evidence="1" id="KW-1133">Transmembrane helix</keyword>
<dbReference type="OrthoDB" id="6335830at2759"/>
<feature type="transmembrane region" description="Helical" evidence="1">
    <location>
        <begin position="287"/>
        <end position="308"/>
    </location>
</feature>
<feature type="transmembrane region" description="Helical" evidence="1">
    <location>
        <begin position="69"/>
        <end position="92"/>
    </location>
</feature>
<dbReference type="KEGG" id="dpx:DAPPUDRAFT_104306"/>
<feature type="non-terminal residue" evidence="2">
    <location>
        <position position="405"/>
    </location>
</feature>
<feature type="transmembrane region" description="Helical" evidence="1">
    <location>
        <begin position="244"/>
        <end position="266"/>
    </location>
</feature>
<keyword evidence="3" id="KW-1185">Reference proteome</keyword>
<reference evidence="2 3" key="1">
    <citation type="journal article" date="2011" name="Science">
        <title>The ecoresponsive genome of Daphnia pulex.</title>
        <authorList>
            <person name="Colbourne J.K."/>
            <person name="Pfrender M.E."/>
            <person name="Gilbert D."/>
            <person name="Thomas W.K."/>
            <person name="Tucker A."/>
            <person name="Oakley T.H."/>
            <person name="Tokishita S."/>
            <person name="Aerts A."/>
            <person name="Arnold G.J."/>
            <person name="Basu M.K."/>
            <person name="Bauer D.J."/>
            <person name="Caceres C.E."/>
            <person name="Carmel L."/>
            <person name="Casola C."/>
            <person name="Choi J.H."/>
            <person name="Detter J.C."/>
            <person name="Dong Q."/>
            <person name="Dusheyko S."/>
            <person name="Eads B.D."/>
            <person name="Frohlich T."/>
            <person name="Geiler-Samerotte K.A."/>
            <person name="Gerlach D."/>
            <person name="Hatcher P."/>
            <person name="Jogdeo S."/>
            <person name="Krijgsveld J."/>
            <person name="Kriventseva E.V."/>
            <person name="Kultz D."/>
            <person name="Laforsch C."/>
            <person name="Lindquist E."/>
            <person name="Lopez J."/>
            <person name="Manak J.R."/>
            <person name="Muller J."/>
            <person name="Pangilinan J."/>
            <person name="Patwardhan R.P."/>
            <person name="Pitluck S."/>
            <person name="Pritham E.J."/>
            <person name="Rechtsteiner A."/>
            <person name="Rho M."/>
            <person name="Rogozin I.B."/>
            <person name="Sakarya O."/>
            <person name="Salamov A."/>
            <person name="Schaack S."/>
            <person name="Shapiro H."/>
            <person name="Shiga Y."/>
            <person name="Skalitzky C."/>
            <person name="Smith Z."/>
            <person name="Souvorov A."/>
            <person name="Sung W."/>
            <person name="Tang Z."/>
            <person name="Tsuchiya D."/>
            <person name="Tu H."/>
            <person name="Vos H."/>
            <person name="Wang M."/>
            <person name="Wolf Y.I."/>
            <person name="Yamagata H."/>
            <person name="Yamada T."/>
            <person name="Ye Y."/>
            <person name="Shaw J.R."/>
            <person name="Andrews J."/>
            <person name="Crease T.J."/>
            <person name="Tang H."/>
            <person name="Lucas S.M."/>
            <person name="Robertson H.M."/>
            <person name="Bork P."/>
            <person name="Koonin E.V."/>
            <person name="Zdobnov E.M."/>
            <person name="Grigoriev I.V."/>
            <person name="Lynch M."/>
            <person name="Boore J.L."/>
        </authorList>
    </citation>
    <scope>NUCLEOTIDE SEQUENCE [LARGE SCALE GENOMIC DNA]</scope>
</reference>
<evidence type="ECO:0000313" key="3">
    <source>
        <dbReference type="Proteomes" id="UP000000305"/>
    </source>
</evidence>
<feature type="transmembrane region" description="Helical" evidence="1">
    <location>
        <begin position="173"/>
        <end position="189"/>
    </location>
</feature>
<dbReference type="EMBL" id="GL732551">
    <property type="protein sequence ID" value="EFX79578.1"/>
    <property type="molecule type" value="Genomic_DNA"/>
</dbReference>
<dbReference type="Proteomes" id="UP000000305">
    <property type="component" value="Unassembled WGS sequence"/>
</dbReference>
<feature type="transmembrane region" description="Helical" evidence="1">
    <location>
        <begin position="336"/>
        <end position="356"/>
    </location>
</feature>
<dbReference type="HOGENOM" id="CLU_680744_0_0_1"/>
<keyword evidence="1" id="KW-0812">Transmembrane</keyword>
<organism evidence="2 3">
    <name type="scientific">Daphnia pulex</name>
    <name type="common">Water flea</name>
    <dbReference type="NCBI Taxonomy" id="6669"/>
    <lineage>
        <taxon>Eukaryota</taxon>
        <taxon>Metazoa</taxon>
        <taxon>Ecdysozoa</taxon>
        <taxon>Arthropoda</taxon>
        <taxon>Crustacea</taxon>
        <taxon>Branchiopoda</taxon>
        <taxon>Diplostraca</taxon>
        <taxon>Cladocera</taxon>
        <taxon>Anomopoda</taxon>
        <taxon>Daphniidae</taxon>
        <taxon>Daphnia</taxon>
    </lineage>
</organism>
<evidence type="ECO:0000256" key="1">
    <source>
        <dbReference type="SAM" id="Phobius"/>
    </source>
</evidence>
<keyword evidence="1" id="KW-0472">Membrane</keyword>
<evidence type="ECO:0000313" key="2">
    <source>
        <dbReference type="EMBL" id="EFX79578.1"/>
    </source>
</evidence>
<feature type="transmembrane region" description="Helical" evidence="1">
    <location>
        <begin position="363"/>
        <end position="383"/>
    </location>
</feature>
<dbReference type="AlphaFoldDB" id="E9GLV7"/>
<protein>
    <submittedName>
        <fullName evidence="2">Uncharacterized protein</fullName>
    </submittedName>
</protein>
<feature type="transmembrane region" description="Helical" evidence="1">
    <location>
        <begin position="143"/>
        <end position="161"/>
    </location>
</feature>